<feature type="transmembrane region" description="Helical" evidence="1">
    <location>
        <begin position="79"/>
        <end position="96"/>
    </location>
</feature>
<evidence type="ECO:0000313" key="3">
    <source>
        <dbReference type="EMBL" id="KRT18032.1"/>
    </source>
</evidence>
<name>A0A0T5VW41_9SPHI</name>
<dbReference type="InterPro" id="IPR002656">
    <property type="entry name" value="Acyl_transf_3_dom"/>
</dbReference>
<dbReference type="PANTHER" id="PTHR37312">
    <property type="entry name" value="MEMBRANE-BOUND ACYLTRANSFERASE YKRP-RELATED"/>
    <property type="match status" value="1"/>
</dbReference>
<feature type="transmembrane region" description="Helical" evidence="1">
    <location>
        <begin position="126"/>
        <end position="147"/>
    </location>
</feature>
<keyword evidence="1" id="KW-0472">Membrane</keyword>
<reference evidence="3 4" key="1">
    <citation type="submission" date="2015-11" db="EMBL/GenBank/DDBJ databases">
        <title>Sequence of Pedobacter ginsenosidimutans.</title>
        <authorList>
            <person name="Carson E."/>
            <person name="Keyser V."/>
            <person name="Newman J."/>
            <person name="Miller J."/>
        </authorList>
    </citation>
    <scope>NUCLEOTIDE SEQUENCE [LARGE SCALE GENOMIC DNA]</scope>
    <source>
        <strain evidence="3 4">KACC 14530</strain>
    </source>
</reference>
<feature type="transmembrane region" description="Helical" evidence="1">
    <location>
        <begin position="317"/>
        <end position="337"/>
    </location>
</feature>
<accession>A0A0T5VW41</accession>
<feature type="domain" description="Acyltransferase 3" evidence="2">
    <location>
        <begin position="15"/>
        <end position="333"/>
    </location>
</feature>
<dbReference type="Pfam" id="PF01757">
    <property type="entry name" value="Acyl_transf_3"/>
    <property type="match status" value="1"/>
</dbReference>
<proteinExistence type="predicted"/>
<dbReference type="STRING" id="687842.ASU31_01735"/>
<dbReference type="EMBL" id="LMZQ01000001">
    <property type="protein sequence ID" value="KRT18032.1"/>
    <property type="molecule type" value="Genomic_DNA"/>
</dbReference>
<dbReference type="InterPro" id="IPR052734">
    <property type="entry name" value="Nod_factor_acetyltransferase"/>
</dbReference>
<dbReference type="AlphaFoldDB" id="A0A0T5VW41"/>
<feature type="transmembrane region" description="Helical" evidence="1">
    <location>
        <begin position="159"/>
        <end position="176"/>
    </location>
</feature>
<feature type="transmembrane region" description="Helical" evidence="1">
    <location>
        <begin position="12"/>
        <end position="30"/>
    </location>
</feature>
<feature type="transmembrane region" description="Helical" evidence="1">
    <location>
        <begin position="284"/>
        <end position="305"/>
    </location>
</feature>
<keyword evidence="1" id="KW-0812">Transmembrane</keyword>
<feature type="transmembrane region" description="Helical" evidence="1">
    <location>
        <begin position="212"/>
        <end position="229"/>
    </location>
</feature>
<comment type="caution">
    <text evidence="3">The sequence shown here is derived from an EMBL/GenBank/DDBJ whole genome shotgun (WGS) entry which is preliminary data.</text>
</comment>
<feature type="transmembrane region" description="Helical" evidence="1">
    <location>
        <begin position="182"/>
        <end position="200"/>
    </location>
</feature>
<evidence type="ECO:0000256" key="1">
    <source>
        <dbReference type="SAM" id="Phobius"/>
    </source>
</evidence>
<protein>
    <recommendedName>
        <fullName evidence="2">Acyltransferase 3 domain-containing protein</fullName>
    </recommendedName>
</protein>
<dbReference type="GO" id="GO:0016747">
    <property type="term" value="F:acyltransferase activity, transferring groups other than amino-acyl groups"/>
    <property type="evidence" value="ECO:0007669"/>
    <property type="project" value="InterPro"/>
</dbReference>
<feature type="transmembrane region" description="Helical" evidence="1">
    <location>
        <begin position="42"/>
        <end position="59"/>
    </location>
</feature>
<organism evidence="3 4">
    <name type="scientific">Pedobacter ginsenosidimutans</name>
    <dbReference type="NCBI Taxonomy" id="687842"/>
    <lineage>
        <taxon>Bacteria</taxon>
        <taxon>Pseudomonadati</taxon>
        <taxon>Bacteroidota</taxon>
        <taxon>Sphingobacteriia</taxon>
        <taxon>Sphingobacteriales</taxon>
        <taxon>Sphingobacteriaceae</taxon>
        <taxon>Pedobacter</taxon>
    </lineage>
</organism>
<feature type="transmembrane region" description="Helical" evidence="1">
    <location>
        <begin position="249"/>
        <end position="272"/>
    </location>
</feature>
<gene>
    <name evidence="3" type="ORF">ASU31_01735</name>
</gene>
<dbReference type="Proteomes" id="UP000051950">
    <property type="component" value="Unassembled WGS sequence"/>
</dbReference>
<sequence length="350" mass="40752">MRKSFTEKNIQDRFTSIDYAKFIGIFLVVLGHQEISTNNINIIYAFHMPLFFFLSGFLFSFDKYKSYKIFLVKRFKQLIIPYFAFNIITYVFWLFVGRKFGANSQVNISLYKPIIGMFYGNGIDNYLIHCVPLWFLPCLFMVENIYFLAFRFLKHQIKYIMLAALVVLGFFDYKYQFIRLPWSFNIAIVAVTFYGFANIFREKVKHFLGIKMYLLGAISAICIFLVIYVTQFNGRVDMNGRVYGNYSLFYIAAFAGIGFIISISELMARYIGSNKFVGYIAQNTLIIFALHFIIMSVIKGFVYFVLKIPLSSLENNIGGLSIAITTIIVIIPIIYVINRFFPFILGKSYR</sequence>
<evidence type="ECO:0000259" key="2">
    <source>
        <dbReference type="Pfam" id="PF01757"/>
    </source>
</evidence>
<dbReference type="PANTHER" id="PTHR37312:SF1">
    <property type="entry name" value="MEMBRANE-BOUND ACYLTRANSFERASE YKRP-RELATED"/>
    <property type="match status" value="1"/>
</dbReference>
<keyword evidence="1" id="KW-1133">Transmembrane helix</keyword>
<keyword evidence="4" id="KW-1185">Reference proteome</keyword>
<evidence type="ECO:0000313" key="4">
    <source>
        <dbReference type="Proteomes" id="UP000051950"/>
    </source>
</evidence>
<dbReference type="OrthoDB" id="9809782at2"/>
<dbReference type="RefSeq" id="WP_057930662.1">
    <property type="nucleotide sequence ID" value="NZ_LMZQ01000001.1"/>
</dbReference>